<dbReference type="SMART" id="SM00448">
    <property type="entry name" value="REC"/>
    <property type="match status" value="1"/>
</dbReference>
<dbReference type="InterPro" id="IPR001789">
    <property type="entry name" value="Sig_transdc_resp-reg_receiver"/>
</dbReference>
<evidence type="ECO:0000256" key="2">
    <source>
        <dbReference type="PROSITE-ProRule" id="PRU00169"/>
    </source>
</evidence>
<dbReference type="PANTHER" id="PTHR44591:SF3">
    <property type="entry name" value="RESPONSE REGULATORY DOMAIN-CONTAINING PROTEIN"/>
    <property type="match status" value="1"/>
</dbReference>
<comment type="caution">
    <text evidence="4">The sequence shown here is derived from an EMBL/GenBank/DDBJ whole genome shotgun (WGS) entry which is preliminary data.</text>
</comment>
<dbReference type="EMBL" id="JBHZOL010000081">
    <property type="protein sequence ID" value="MFE4107204.1"/>
    <property type="molecule type" value="Genomic_DNA"/>
</dbReference>
<name>A0ABW6IGR1_9CYAN</name>
<dbReference type="InterPro" id="IPR011006">
    <property type="entry name" value="CheY-like_superfamily"/>
</dbReference>
<dbReference type="Pfam" id="PF00072">
    <property type="entry name" value="Response_reg"/>
    <property type="match status" value="1"/>
</dbReference>
<keyword evidence="1" id="KW-0597">Phosphoprotein</keyword>
<proteinExistence type="predicted"/>
<evidence type="ECO:0000313" key="4">
    <source>
        <dbReference type="EMBL" id="MFE4107204.1"/>
    </source>
</evidence>
<dbReference type="SUPFAM" id="SSF52172">
    <property type="entry name" value="CheY-like"/>
    <property type="match status" value="1"/>
</dbReference>
<keyword evidence="5" id="KW-1185">Reference proteome</keyword>
<accession>A0ABW6IGR1</accession>
<feature type="domain" description="Response regulatory" evidence="3">
    <location>
        <begin position="12"/>
        <end position="131"/>
    </location>
</feature>
<evidence type="ECO:0000313" key="5">
    <source>
        <dbReference type="Proteomes" id="UP001600165"/>
    </source>
</evidence>
<sequence>MYDQSSLLHGLSLLAVDTNRDLLSSLTEVFQVFGCTQVMSATTIEEAVHLIAIAPPNIIISEIRLAHQNGFDLLGQVKKVEAERQIRIPVVAVTAYVTRGGRDCALAAGFSEYMTKPFSLKELIMVVARLTDRA</sequence>
<evidence type="ECO:0000259" key="3">
    <source>
        <dbReference type="PROSITE" id="PS50110"/>
    </source>
</evidence>
<dbReference type="InterPro" id="IPR050595">
    <property type="entry name" value="Bact_response_regulator"/>
</dbReference>
<evidence type="ECO:0000256" key="1">
    <source>
        <dbReference type="ARBA" id="ARBA00022553"/>
    </source>
</evidence>
<gene>
    <name evidence="4" type="ORF">ACFVKH_12990</name>
</gene>
<comment type="caution">
    <text evidence="2">Lacks conserved residue(s) required for the propagation of feature annotation.</text>
</comment>
<dbReference type="Proteomes" id="UP001600165">
    <property type="component" value="Unassembled WGS sequence"/>
</dbReference>
<dbReference type="RefSeq" id="WP_377965690.1">
    <property type="nucleotide sequence ID" value="NZ_JBHZOL010000081.1"/>
</dbReference>
<dbReference type="PROSITE" id="PS50110">
    <property type="entry name" value="RESPONSE_REGULATORY"/>
    <property type="match status" value="1"/>
</dbReference>
<reference evidence="4 5" key="1">
    <citation type="submission" date="2024-10" db="EMBL/GenBank/DDBJ databases">
        <authorList>
            <person name="Ratan Roy A."/>
            <person name="Morales Sandoval P.H."/>
            <person name="De Los Santos Villalobos S."/>
            <person name="Chakraborty S."/>
            <person name="Mukherjee J."/>
        </authorList>
    </citation>
    <scope>NUCLEOTIDE SEQUENCE [LARGE SCALE GENOMIC DNA]</scope>
    <source>
        <strain evidence="4 5">S1</strain>
    </source>
</reference>
<protein>
    <submittedName>
        <fullName evidence="4">Response regulator</fullName>
    </submittedName>
</protein>
<organism evidence="4 5">
    <name type="scientific">Almyronema epifaneia S1</name>
    <dbReference type="NCBI Taxonomy" id="2991925"/>
    <lineage>
        <taxon>Bacteria</taxon>
        <taxon>Bacillati</taxon>
        <taxon>Cyanobacteriota</taxon>
        <taxon>Cyanophyceae</taxon>
        <taxon>Nodosilineales</taxon>
        <taxon>Nodosilineaceae</taxon>
        <taxon>Almyronema</taxon>
        <taxon>Almyronema epifaneia</taxon>
    </lineage>
</organism>
<dbReference type="Gene3D" id="3.40.50.2300">
    <property type="match status" value="1"/>
</dbReference>
<dbReference type="PANTHER" id="PTHR44591">
    <property type="entry name" value="STRESS RESPONSE REGULATOR PROTEIN 1"/>
    <property type="match status" value="1"/>
</dbReference>